<evidence type="ECO:0000313" key="2">
    <source>
        <dbReference type="EMBL" id="RUR43610.1"/>
    </source>
</evidence>
<evidence type="ECO:0000256" key="1">
    <source>
        <dbReference type="SAM" id="Phobius"/>
    </source>
</evidence>
<proteinExistence type="predicted"/>
<gene>
    <name evidence="2" type="ORF">ELY37_18185</name>
</gene>
<dbReference type="AlphaFoldDB" id="A0A3S0ZCB4"/>
<dbReference type="Proteomes" id="UP000286912">
    <property type="component" value="Unassembled WGS sequence"/>
</dbReference>
<organism evidence="2 3">
    <name type="scientific">Vreelandella populi</name>
    <dbReference type="NCBI Taxonomy" id="2498858"/>
    <lineage>
        <taxon>Bacteria</taxon>
        <taxon>Pseudomonadati</taxon>
        <taxon>Pseudomonadota</taxon>
        <taxon>Gammaproteobacteria</taxon>
        <taxon>Oceanospirillales</taxon>
        <taxon>Halomonadaceae</taxon>
        <taxon>Vreelandella</taxon>
    </lineage>
</organism>
<accession>A0A3S0ZCB4</accession>
<feature type="transmembrane region" description="Helical" evidence="1">
    <location>
        <begin position="59"/>
        <end position="79"/>
    </location>
</feature>
<evidence type="ECO:0000313" key="3">
    <source>
        <dbReference type="Proteomes" id="UP000286912"/>
    </source>
</evidence>
<dbReference type="EMBL" id="RZHD01000010">
    <property type="protein sequence ID" value="RUR43610.1"/>
    <property type="molecule type" value="Genomic_DNA"/>
</dbReference>
<keyword evidence="3" id="KW-1185">Reference proteome</keyword>
<keyword evidence="1" id="KW-0472">Membrane</keyword>
<name>A0A3S0ZCB4_9GAMM</name>
<dbReference type="RefSeq" id="WP_126982092.1">
    <property type="nucleotide sequence ID" value="NZ_RZHD01000010.1"/>
</dbReference>
<keyword evidence="1" id="KW-1133">Transmembrane helix</keyword>
<dbReference type="OrthoDB" id="6402356at2"/>
<feature type="transmembrane region" description="Helical" evidence="1">
    <location>
        <begin position="20"/>
        <end position="47"/>
    </location>
</feature>
<protein>
    <submittedName>
        <fullName evidence="2">Uncharacterized protein</fullName>
    </submittedName>
</protein>
<sequence length="316" mass="35740">MPDLHSLWSSLSALDGNSLSVVSIIVSGVGALLSLCVAVMAVFFAVAQYRLKRSIRISAAYGTGSIAGFSNLYITSVIIKNLKDRSEAVFGIYLRLGSNLYVELEKFNDSPLVIGPFETIVRSYKPVTFYGCGPYKVDINDAIQNCRNNSRVVLSTSKGKYVTRKHKTYWMPVIESLRNKHVAALQCVQVEDERSDDKQYVIPNSSQYIVRFSQEGEIKSFYIHKAGGYMFSHNMKAFRLEEQHLENKESLLEHLKSLADLEKDDIDSSTISIEVVKDLPEMKRMNEFYYKSAKPQPSGWFRTNVLGKLLNSFEKP</sequence>
<keyword evidence="1" id="KW-0812">Transmembrane</keyword>
<reference evidence="2 3" key="1">
    <citation type="submission" date="2018-12" db="EMBL/GenBank/DDBJ databases">
        <title>three novel Halomonas strain isolated from plants.</title>
        <authorList>
            <person name="Sun C."/>
        </authorList>
    </citation>
    <scope>NUCLEOTIDE SEQUENCE [LARGE SCALE GENOMIC DNA]</scope>
    <source>
        <strain evidence="2 3">RC</strain>
    </source>
</reference>
<comment type="caution">
    <text evidence="2">The sequence shown here is derived from an EMBL/GenBank/DDBJ whole genome shotgun (WGS) entry which is preliminary data.</text>
</comment>